<dbReference type="EMBL" id="JACGWO010000011">
    <property type="protein sequence ID" value="KAK4415523.1"/>
    <property type="molecule type" value="Genomic_DNA"/>
</dbReference>
<dbReference type="Pfam" id="PF14111">
    <property type="entry name" value="DUF4283"/>
    <property type="match status" value="1"/>
</dbReference>
<protein>
    <recommendedName>
        <fullName evidence="2">DUF4283 domain-containing protein</fullName>
    </recommendedName>
</protein>
<dbReference type="AlphaFoldDB" id="A0AAE1XP81"/>
<keyword evidence="4" id="KW-1185">Reference proteome</keyword>
<comment type="caution">
    <text evidence="3">The sequence shown here is derived from an EMBL/GenBank/DDBJ whole genome shotgun (WGS) entry which is preliminary data.</text>
</comment>
<name>A0AAE1XP81_9LAMI</name>
<reference evidence="3" key="1">
    <citation type="submission" date="2020-06" db="EMBL/GenBank/DDBJ databases">
        <authorList>
            <person name="Li T."/>
            <person name="Hu X."/>
            <person name="Zhang T."/>
            <person name="Song X."/>
            <person name="Zhang H."/>
            <person name="Dai N."/>
            <person name="Sheng W."/>
            <person name="Hou X."/>
            <person name="Wei L."/>
        </authorList>
    </citation>
    <scope>NUCLEOTIDE SEQUENCE</scope>
    <source>
        <strain evidence="3">3651</strain>
        <tissue evidence="3">Leaf</tissue>
    </source>
</reference>
<organism evidence="3 4">
    <name type="scientific">Sesamum alatum</name>
    <dbReference type="NCBI Taxonomy" id="300844"/>
    <lineage>
        <taxon>Eukaryota</taxon>
        <taxon>Viridiplantae</taxon>
        <taxon>Streptophyta</taxon>
        <taxon>Embryophyta</taxon>
        <taxon>Tracheophyta</taxon>
        <taxon>Spermatophyta</taxon>
        <taxon>Magnoliopsida</taxon>
        <taxon>eudicotyledons</taxon>
        <taxon>Gunneridae</taxon>
        <taxon>Pentapetalae</taxon>
        <taxon>asterids</taxon>
        <taxon>lamiids</taxon>
        <taxon>Lamiales</taxon>
        <taxon>Pedaliaceae</taxon>
        <taxon>Sesamum</taxon>
    </lineage>
</organism>
<dbReference type="PANTHER" id="PTHR31286">
    <property type="entry name" value="GLYCINE-RICH CELL WALL STRUCTURAL PROTEIN 1.8-LIKE"/>
    <property type="match status" value="1"/>
</dbReference>
<feature type="domain" description="DUF4283" evidence="2">
    <location>
        <begin position="19"/>
        <end position="96"/>
    </location>
</feature>
<evidence type="ECO:0000313" key="4">
    <source>
        <dbReference type="Proteomes" id="UP001293254"/>
    </source>
</evidence>
<reference evidence="3" key="2">
    <citation type="journal article" date="2024" name="Plant">
        <title>Genomic evolution and insights into agronomic trait innovations of Sesamum species.</title>
        <authorList>
            <person name="Miao H."/>
            <person name="Wang L."/>
            <person name="Qu L."/>
            <person name="Liu H."/>
            <person name="Sun Y."/>
            <person name="Le M."/>
            <person name="Wang Q."/>
            <person name="Wei S."/>
            <person name="Zheng Y."/>
            <person name="Lin W."/>
            <person name="Duan Y."/>
            <person name="Cao H."/>
            <person name="Xiong S."/>
            <person name="Wang X."/>
            <person name="Wei L."/>
            <person name="Li C."/>
            <person name="Ma Q."/>
            <person name="Ju M."/>
            <person name="Zhao R."/>
            <person name="Li G."/>
            <person name="Mu C."/>
            <person name="Tian Q."/>
            <person name="Mei H."/>
            <person name="Zhang T."/>
            <person name="Gao T."/>
            <person name="Zhang H."/>
        </authorList>
    </citation>
    <scope>NUCLEOTIDE SEQUENCE</scope>
    <source>
        <strain evidence="3">3651</strain>
    </source>
</reference>
<dbReference type="InterPro" id="IPR040256">
    <property type="entry name" value="At4g02000-like"/>
</dbReference>
<feature type="compositionally biased region" description="Low complexity" evidence="1">
    <location>
        <begin position="250"/>
        <end position="263"/>
    </location>
</feature>
<dbReference type="PANTHER" id="PTHR31286:SF168">
    <property type="entry name" value="DUF4283 DOMAIN-CONTAINING PROTEIN"/>
    <property type="match status" value="1"/>
</dbReference>
<evidence type="ECO:0000313" key="3">
    <source>
        <dbReference type="EMBL" id="KAK4415523.1"/>
    </source>
</evidence>
<evidence type="ECO:0000256" key="1">
    <source>
        <dbReference type="SAM" id="MobiDB-lite"/>
    </source>
</evidence>
<dbReference type="Proteomes" id="UP001293254">
    <property type="component" value="Unassembled WGS sequence"/>
</dbReference>
<feature type="region of interest" description="Disordered" evidence="1">
    <location>
        <begin position="217"/>
        <end position="290"/>
    </location>
</feature>
<sequence>MVEDGTLTLESNDLVDVRAKLGHCLVGYIAGKFSGLKAIRTLAQSWGASFHQHDSGWLVFRFARDEDRQYILASGPYFIYGRSLLLKNMPDYFEFKEDDISVTPVWAILPSLPLECWHPNTLGKIESRLGTPIAMDSLTMLMERVSYACILVEVDASKKLVDQVKFILPNGVARKQPVVYEFTPKFCSECHHFGHLKHSCQGTQPLAAAAATTTAATVKTDQPGPSRLEQNSAGQGLITQTRRAVIEEQSLAGSSGSSSASGSPPMTEFVAPIALKQKQKLGGDAPPYSS</sequence>
<accession>A0AAE1XP81</accession>
<dbReference type="InterPro" id="IPR025558">
    <property type="entry name" value="DUF4283"/>
</dbReference>
<feature type="compositionally biased region" description="Polar residues" evidence="1">
    <location>
        <begin position="228"/>
        <end position="242"/>
    </location>
</feature>
<evidence type="ECO:0000259" key="2">
    <source>
        <dbReference type="Pfam" id="PF14111"/>
    </source>
</evidence>
<gene>
    <name evidence="3" type="ORF">Salat_2659700</name>
</gene>
<proteinExistence type="predicted"/>